<dbReference type="PANTHER" id="PTHR44757:SF2">
    <property type="entry name" value="BIOFILM ARCHITECTURE MAINTENANCE PROTEIN MBAA"/>
    <property type="match status" value="1"/>
</dbReference>
<dbReference type="InterPro" id="IPR007892">
    <property type="entry name" value="CHASE4"/>
</dbReference>
<feature type="transmembrane region" description="Helical" evidence="1">
    <location>
        <begin position="260"/>
        <end position="282"/>
    </location>
</feature>
<dbReference type="SMART" id="SM00267">
    <property type="entry name" value="GGDEF"/>
    <property type="match status" value="1"/>
</dbReference>
<dbReference type="NCBIfam" id="TIGR00254">
    <property type="entry name" value="GGDEF"/>
    <property type="match status" value="1"/>
</dbReference>
<dbReference type="CDD" id="cd01948">
    <property type="entry name" value="EAL"/>
    <property type="match status" value="1"/>
</dbReference>
<reference evidence="4 5" key="1">
    <citation type="submission" date="2023-04" db="EMBL/GenBank/DDBJ databases">
        <title>Neorhizobium petrolearium OS53, complete genome.</title>
        <authorList>
            <person name="Yu T."/>
        </authorList>
    </citation>
    <scope>NUCLEOTIDE SEQUENCE [LARGE SCALE GENOMIC DNA]</scope>
    <source>
        <strain evidence="4 5">OS53</strain>
        <plasmid evidence="4 5">unnamed2</plasmid>
    </source>
</reference>
<dbReference type="Gene3D" id="3.30.70.270">
    <property type="match status" value="1"/>
</dbReference>
<gene>
    <name evidence="4" type="ORF">QEO92_31810</name>
</gene>
<evidence type="ECO:0000259" key="3">
    <source>
        <dbReference type="PROSITE" id="PS50887"/>
    </source>
</evidence>
<dbReference type="SUPFAM" id="SSF141868">
    <property type="entry name" value="EAL domain-like"/>
    <property type="match status" value="1"/>
</dbReference>
<dbReference type="InterPro" id="IPR000160">
    <property type="entry name" value="GGDEF_dom"/>
</dbReference>
<protein>
    <submittedName>
        <fullName evidence="4">EAL domain-containing protein</fullName>
    </submittedName>
</protein>
<dbReference type="InterPro" id="IPR052155">
    <property type="entry name" value="Biofilm_reg_signaling"/>
</dbReference>
<dbReference type="Gene3D" id="3.20.20.450">
    <property type="entry name" value="EAL domain"/>
    <property type="match status" value="1"/>
</dbReference>
<feature type="domain" description="EAL" evidence="2">
    <location>
        <begin position="467"/>
        <end position="716"/>
    </location>
</feature>
<dbReference type="InterPro" id="IPR043128">
    <property type="entry name" value="Rev_trsase/Diguanyl_cyclase"/>
</dbReference>
<dbReference type="InterPro" id="IPR029787">
    <property type="entry name" value="Nucleotide_cyclase"/>
</dbReference>
<dbReference type="Pfam" id="PF00990">
    <property type="entry name" value="GGDEF"/>
    <property type="match status" value="1"/>
</dbReference>
<dbReference type="SUPFAM" id="SSF55073">
    <property type="entry name" value="Nucleotide cyclase"/>
    <property type="match status" value="1"/>
</dbReference>
<dbReference type="PROSITE" id="PS50883">
    <property type="entry name" value="EAL"/>
    <property type="match status" value="1"/>
</dbReference>
<keyword evidence="1" id="KW-0812">Transmembrane</keyword>
<dbReference type="InterPro" id="IPR035919">
    <property type="entry name" value="EAL_sf"/>
</dbReference>
<keyword evidence="1" id="KW-1133">Transmembrane helix</keyword>
<keyword evidence="5" id="KW-1185">Reference proteome</keyword>
<evidence type="ECO:0000259" key="2">
    <source>
        <dbReference type="PROSITE" id="PS50883"/>
    </source>
</evidence>
<feature type="domain" description="GGDEF" evidence="3">
    <location>
        <begin position="328"/>
        <end position="458"/>
    </location>
</feature>
<evidence type="ECO:0000313" key="4">
    <source>
        <dbReference type="EMBL" id="WGI72480.1"/>
    </source>
</evidence>
<dbReference type="PROSITE" id="PS50887">
    <property type="entry name" value="GGDEF"/>
    <property type="match status" value="1"/>
</dbReference>
<sequence length="734" mass="80378">MFSRSRLFLWGLLPFAISVVFGALVLLSLYWSAGRMDAAAAQRQQDLVTLIVSNMRTEIAHDQESVTVWDDAVTRTAERDVDWLDANLGSWMHSYFQHDAAFVLAADGTDIYHFVAADDRSVTLEEFRTAYLPLVAQLQQRLFADDTTGVTERVLSIGESDLAVVGGRPAIVSVKPIVSDSGDLEQRPGDENLHVAVRFLDGSFPSSIGSQYQFEDMHFTPQADDSEHAYVPLISSKRETIGYFCWTPFRPGATVRNETLPALGAGVLCIFGATSVLGLLLFRRSERLSASRAELQHLAHHDVLTGLANRASFNKALERELEAALPADVHGVLFIDLDRFKAVNDTFGHPAGDRLIKMVAERLREVLPHAIVGRIGGDEFTALLRKITEQDLVKAAEDVVHAMEQPFDLDGALATIGASVGAALAAGRADPTELTRQADIALYHAKAAGRNRYALFGDHMNQLLRARRELENDLRHAIETKTQIEIHYQPVYSATTGEMCSVEALVRWRHPKKGLLGPDIFIPVAEEAGLITALGLIVLDDACATISAWNDLPVSVNASAAELKLESYPLRVLSTLARHNIEPGRLEIEITESLLLDGSGQCERTIAALRKAGVRFAIDDFGTGYSSFGRVQDVSIDRIKIDKVFVDELSRSGNNGIIVGMVSMARARGLEITAEGVETEEQREMLGSLGCDHLQGYLLSKPLTREQFASVRTKTVSDAGSKAISTSPVPFHGR</sequence>
<dbReference type="SMART" id="SM00052">
    <property type="entry name" value="EAL"/>
    <property type="match status" value="1"/>
</dbReference>
<keyword evidence="1" id="KW-0472">Membrane</keyword>
<dbReference type="PANTHER" id="PTHR44757">
    <property type="entry name" value="DIGUANYLATE CYCLASE DGCP"/>
    <property type="match status" value="1"/>
</dbReference>
<dbReference type="Pfam" id="PF05228">
    <property type="entry name" value="CHASE4"/>
    <property type="match status" value="1"/>
</dbReference>
<dbReference type="InterPro" id="IPR001633">
    <property type="entry name" value="EAL_dom"/>
</dbReference>
<dbReference type="CDD" id="cd01949">
    <property type="entry name" value="GGDEF"/>
    <property type="match status" value="1"/>
</dbReference>
<feature type="transmembrane region" description="Helical" evidence="1">
    <location>
        <begin position="7"/>
        <end position="31"/>
    </location>
</feature>
<proteinExistence type="predicted"/>
<geneLocation type="plasmid" evidence="4 5">
    <name>unnamed2</name>
</geneLocation>
<evidence type="ECO:0000313" key="5">
    <source>
        <dbReference type="Proteomes" id="UP001227095"/>
    </source>
</evidence>
<name>A0ABY8MDA4_9HYPH</name>
<evidence type="ECO:0000256" key="1">
    <source>
        <dbReference type="SAM" id="Phobius"/>
    </source>
</evidence>
<accession>A0ABY8MDA4</accession>
<dbReference type="EMBL" id="CP123002">
    <property type="protein sequence ID" value="WGI72480.1"/>
    <property type="molecule type" value="Genomic_DNA"/>
</dbReference>
<organism evidence="4 5">
    <name type="scientific">Neorhizobium petrolearium</name>
    <dbReference type="NCBI Taxonomy" id="515361"/>
    <lineage>
        <taxon>Bacteria</taxon>
        <taxon>Pseudomonadati</taxon>
        <taxon>Pseudomonadota</taxon>
        <taxon>Alphaproteobacteria</taxon>
        <taxon>Hyphomicrobiales</taxon>
        <taxon>Rhizobiaceae</taxon>
        <taxon>Rhizobium/Agrobacterium group</taxon>
        <taxon>Neorhizobium</taxon>
    </lineage>
</organism>
<keyword evidence="4" id="KW-0614">Plasmid</keyword>
<dbReference type="Proteomes" id="UP001227095">
    <property type="component" value="Plasmid unnamed2"/>
</dbReference>
<dbReference type="Pfam" id="PF00563">
    <property type="entry name" value="EAL"/>
    <property type="match status" value="1"/>
</dbReference>